<evidence type="ECO:0000313" key="2">
    <source>
        <dbReference type="Proteomes" id="UP001374584"/>
    </source>
</evidence>
<dbReference type="EMBL" id="JAYMYR010000007">
    <property type="protein sequence ID" value="KAK7354113.1"/>
    <property type="molecule type" value="Genomic_DNA"/>
</dbReference>
<dbReference type="Proteomes" id="UP001374584">
    <property type="component" value="Unassembled WGS sequence"/>
</dbReference>
<name>A0AAN9MMG7_PHACN</name>
<organism evidence="1 2">
    <name type="scientific">Phaseolus coccineus</name>
    <name type="common">Scarlet runner bean</name>
    <name type="synonym">Phaseolus multiflorus</name>
    <dbReference type="NCBI Taxonomy" id="3886"/>
    <lineage>
        <taxon>Eukaryota</taxon>
        <taxon>Viridiplantae</taxon>
        <taxon>Streptophyta</taxon>
        <taxon>Embryophyta</taxon>
        <taxon>Tracheophyta</taxon>
        <taxon>Spermatophyta</taxon>
        <taxon>Magnoliopsida</taxon>
        <taxon>eudicotyledons</taxon>
        <taxon>Gunneridae</taxon>
        <taxon>Pentapetalae</taxon>
        <taxon>rosids</taxon>
        <taxon>fabids</taxon>
        <taxon>Fabales</taxon>
        <taxon>Fabaceae</taxon>
        <taxon>Papilionoideae</taxon>
        <taxon>50 kb inversion clade</taxon>
        <taxon>NPAAA clade</taxon>
        <taxon>indigoferoid/millettioid clade</taxon>
        <taxon>Phaseoleae</taxon>
        <taxon>Phaseolus</taxon>
    </lineage>
</organism>
<sequence length="143" mass="15986">MLDPFLICFCINSIKASQPNTLGYIIFSMYNHLLAILGSEHLVKLPSNFFSESKSHKFSPISLDVSLISDDRPAGGKIPNLNIYFYARKYRIFGKYPVVVHYFLGKEKVAIIHSSSCSEISFGMPMIVGKENIGVSITIFSRG</sequence>
<gene>
    <name evidence="1" type="ORF">VNO80_19571</name>
</gene>
<dbReference type="AlphaFoldDB" id="A0AAN9MMG7"/>
<protein>
    <submittedName>
        <fullName evidence="1">Uncharacterized protein</fullName>
    </submittedName>
</protein>
<keyword evidence="2" id="KW-1185">Reference proteome</keyword>
<evidence type="ECO:0000313" key="1">
    <source>
        <dbReference type="EMBL" id="KAK7354113.1"/>
    </source>
</evidence>
<comment type="caution">
    <text evidence="1">The sequence shown here is derived from an EMBL/GenBank/DDBJ whole genome shotgun (WGS) entry which is preliminary data.</text>
</comment>
<proteinExistence type="predicted"/>
<accession>A0AAN9MMG7</accession>
<reference evidence="1 2" key="1">
    <citation type="submission" date="2024-01" db="EMBL/GenBank/DDBJ databases">
        <title>The genomes of 5 underutilized Papilionoideae crops provide insights into root nodulation and disease resistanc.</title>
        <authorList>
            <person name="Jiang F."/>
        </authorList>
    </citation>
    <scope>NUCLEOTIDE SEQUENCE [LARGE SCALE GENOMIC DNA]</scope>
    <source>
        <strain evidence="1">JINMINGXINNONG_FW02</strain>
        <tissue evidence="1">Leaves</tissue>
    </source>
</reference>